<dbReference type="GO" id="GO:0003676">
    <property type="term" value="F:nucleic acid binding"/>
    <property type="evidence" value="ECO:0007669"/>
    <property type="project" value="InterPro"/>
</dbReference>
<dbReference type="PANTHER" id="PTHR47326:SF1">
    <property type="entry name" value="HTH PSQ-TYPE DOMAIN-CONTAINING PROTEIN"/>
    <property type="match status" value="1"/>
</dbReference>
<name>A0A4Y2PAI7_ARAVE</name>
<evidence type="ECO:0000313" key="3">
    <source>
        <dbReference type="Proteomes" id="UP000499080"/>
    </source>
</evidence>
<accession>A0A4Y2PAI7</accession>
<dbReference type="EMBL" id="BGPR01131980">
    <property type="protein sequence ID" value="GBN48019.1"/>
    <property type="molecule type" value="Genomic_DNA"/>
</dbReference>
<dbReference type="Proteomes" id="UP000499080">
    <property type="component" value="Unassembled WGS sequence"/>
</dbReference>
<evidence type="ECO:0000313" key="1">
    <source>
        <dbReference type="EMBL" id="GBN48019.1"/>
    </source>
</evidence>
<reference evidence="2 3" key="1">
    <citation type="journal article" date="2019" name="Sci. Rep.">
        <title>Orb-weaving spider Araneus ventricosus genome elucidates the spidroin gene catalogue.</title>
        <authorList>
            <person name="Kono N."/>
            <person name="Nakamura H."/>
            <person name="Ohtoshi R."/>
            <person name="Moran D.A.P."/>
            <person name="Shinohara A."/>
            <person name="Yoshida Y."/>
            <person name="Fujiwara M."/>
            <person name="Mori M."/>
            <person name="Tomita M."/>
            <person name="Arakawa K."/>
        </authorList>
    </citation>
    <scope>NUCLEOTIDE SEQUENCE [LARGE SCALE GENOMIC DNA]</scope>
</reference>
<organism evidence="2 3">
    <name type="scientific">Araneus ventricosus</name>
    <name type="common">Orbweaver spider</name>
    <name type="synonym">Epeira ventricosa</name>
    <dbReference type="NCBI Taxonomy" id="182803"/>
    <lineage>
        <taxon>Eukaryota</taxon>
        <taxon>Metazoa</taxon>
        <taxon>Ecdysozoa</taxon>
        <taxon>Arthropoda</taxon>
        <taxon>Chelicerata</taxon>
        <taxon>Arachnida</taxon>
        <taxon>Araneae</taxon>
        <taxon>Araneomorphae</taxon>
        <taxon>Entelegynae</taxon>
        <taxon>Araneoidea</taxon>
        <taxon>Araneidae</taxon>
        <taxon>Araneus</taxon>
    </lineage>
</organism>
<protein>
    <submittedName>
        <fullName evidence="2">Uncharacterized protein</fullName>
    </submittedName>
</protein>
<comment type="caution">
    <text evidence="2">The sequence shown here is derived from an EMBL/GenBank/DDBJ whole genome shotgun (WGS) entry which is preliminary data.</text>
</comment>
<proteinExistence type="predicted"/>
<dbReference type="Gene3D" id="3.30.420.10">
    <property type="entry name" value="Ribonuclease H-like superfamily/Ribonuclease H"/>
    <property type="match status" value="1"/>
</dbReference>
<dbReference type="InterPro" id="IPR036397">
    <property type="entry name" value="RNaseH_sf"/>
</dbReference>
<gene>
    <name evidence="1" type="ORF">AVEN_202746_1</name>
    <name evidence="2" type="ORF">AVEN_208576_1</name>
</gene>
<keyword evidence="3" id="KW-1185">Reference proteome</keyword>
<dbReference type="EMBL" id="BGPR01131983">
    <property type="protein sequence ID" value="GBN48023.1"/>
    <property type="molecule type" value="Genomic_DNA"/>
</dbReference>
<evidence type="ECO:0000313" key="2">
    <source>
        <dbReference type="EMBL" id="GBN48023.1"/>
    </source>
</evidence>
<dbReference type="AlphaFoldDB" id="A0A4Y2PAI7"/>
<sequence>MLSVSYYTHLHTGLDFSLHNVQHCRCYGDTSISNASSKILQCWRRNLPLHQLQNIWFEHVGAPPHKISNVKQYLMEAFQNQVIKYGGFVEWPLAPDLTPMDFFLWGHIKEQVYPNKC</sequence>
<dbReference type="PANTHER" id="PTHR47326">
    <property type="entry name" value="TRANSPOSABLE ELEMENT TC3 TRANSPOSASE-LIKE PROTEIN"/>
    <property type="match status" value="1"/>
</dbReference>